<feature type="region of interest" description="Disordered" evidence="1">
    <location>
        <begin position="1"/>
        <end position="105"/>
    </location>
</feature>
<evidence type="ECO:0000313" key="3">
    <source>
        <dbReference type="Proteomes" id="UP000017861"/>
    </source>
</evidence>
<dbReference type="EMBL" id="AYLP01000249">
    <property type="protein sequence ID" value="ESS61727.1"/>
    <property type="molecule type" value="Genomic_DNA"/>
</dbReference>
<reference evidence="2 3" key="1">
    <citation type="journal article" date="2014" name="Genome Announc.">
        <title>Trypanosoma cruzi Clone Dm28c Draft Genome Sequence.</title>
        <authorList>
            <person name="Grisard E.C."/>
            <person name="Teixeira S.M."/>
            <person name="de Almeida L.G."/>
            <person name="Stoco P.H."/>
            <person name="Gerber A.L."/>
            <person name="Talavera-Lopez C."/>
            <person name="Lima O.C."/>
            <person name="Andersson B."/>
            <person name="de Vasconcelos A.T."/>
        </authorList>
    </citation>
    <scope>NUCLEOTIDE SEQUENCE [LARGE SCALE GENOMIC DNA]</scope>
    <source>
        <strain evidence="2 3">Dm28c</strain>
    </source>
</reference>
<protein>
    <submittedName>
        <fullName evidence="2">Uncharacterized protein</fullName>
    </submittedName>
</protein>
<comment type="caution">
    <text evidence="2">The sequence shown here is derived from an EMBL/GenBank/DDBJ whole genome shotgun (WGS) entry which is preliminary data.</text>
</comment>
<organism evidence="2 3">
    <name type="scientific">Trypanosoma cruzi Dm28c</name>
    <dbReference type="NCBI Taxonomy" id="1416333"/>
    <lineage>
        <taxon>Eukaryota</taxon>
        <taxon>Discoba</taxon>
        <taxon>Euglenozoa</taxon>
        <taxon>Kinetoplastea</taxon>
        <taxon>Metakinetoplastina</taxon>
        <taxon>Trypanosomatida</taxon>
        <taxon>Trypanosomatidae</taxon>
        <taxon>Trypanosoma</taxon>
        <taxon>Schizotrypanum</taxon>
    </lineage>
</organism>
<feature type="compositionally biased region" description="Polar residues" evidence="1">
    <location>
        <begin position="55"/>
        <end position="68"/>
    </location>
</feature>
<accession>V5B6V8</accession>
<dbReference type="AlphaFoldDB" id="V5B6V8"/>
<dbReference type="OrthoDB" id="255195at2759"/>
<gene>
    <name evidence="2" type="ORF">TCDM_10661</name>
</gene>
<evidence type="ECO:0000313" key="2">
    <source>
        <dbReference type="EMBL" id="ESS61727.1"/>
    </source>
</evidence>
<feature type="compositionally biased region" description="Basic and acidic residues" evidence="1">
    <location>
        <begin position="14"/>
        <end position="45"/>
    </location>
</feature>
<dbReference type="Proteomes" id="UP000017861">
    <property type="component" value="Unassembled WGS sequence"/>
</dbReference>
<proteinExistence type="predicted"/>
<feature type="compositionally biased region" description="Basic residues" evidence="1">
    <location>
        <begin position="81"/>
        <end position="92"/>
    </location>
</feature>
<evidence type="ECO:0000256" key="1">
    <source>
        <dbReference type="SAM" id="MobiDB-lite"/>
    </source>
</evidence>
<sequence>MDGRRQEALTINMVREHAATPHAVTKEEKMTGEKQEAAQHTRREQTPVAGKATPRPSTWPATPHQPSQTHHRSAASPRTRGFGHPHNKRTHRQQSPTNGRGEATHRHRLHFNPSAKGIRPQLAANKHNAHGASNHLREPHAEAIPHPPMTRCLTTCVHTDCALFPQ</sequence>
<name>V5B6V8_TRYCR</name>
<dbReference type="VEuPathDB" id="TriTrypDB:TCDM_10661"/>